<organism evidence="1 2">
    <name type="scientific">Diphasiastrum complanatum</name>
    <name type="common">Issler's clubmoss</name>
    <name type="synonym">Lycopodium complanatum</name>
    <dbReference type="NCBI Taxonomy" id="34168"/>
    <lineage>
        <taxon>Eukaryota</taxon>
        <taxon>Viridiplantae</taxon>
        <taxon>Streptophyta</taxon>
        <taxon>Embryophyta</taxon>
        <taxon>Tracheophyta</taxon>
        <taxon>Lycopodiopsida</taxon>
        <taxon>Lycopodiales</taxon>
        <taxon>Lycopodiaceae</taxon>
        <taxon>Lycopodioideae</taxon>
        <taxon>Diphasiastrum</taxon>
    </lineage>
</organism>
<protein>
    <submittedName>
        <fullName evidence="1">Uncharacterized protein</fullName>
    </submittedName>
</protein>
<comment type="caution">
    <text evidence="1">The sequence shown here is derived from an EMBL/GenBank/DDBJ whole genome shotgun (WGS) entry which is preliminary data.</text>
</comment>
<dbReference type="EMBL" id="CM055100">
    <property type="protein sequence ID" value="KAJ7545403.1"/>
    <property type="molecule type" value="Genomic_DNA"/>
</dbReference>
<evidence type="ECO:0000313" key="2">
    <source>
        <dbReference type="Proteomes" id="UP001162992"/>
    </source>
</evidence>
<keyword evidence="2" id="KW-1185">Reference proteome</keyword>
<proteinExistence type="predicted"/>
<gene>
    <name evidence="1" type="ORF">O6H91_09G118000</name>
</gene>
<evidence type="ECO:0000313" key="1">
    <source>
        <dbReference type="EMBL" id="KAJ7545403.1"/>
    </source>
</evidence>
<accession>A0ACC2CTQ0</accession>
<dbReference type="Proteomes" id="UP001162992">
    <property type="component" value="Chromosome 9"/>
</dbReference>
<sequence>MDVEKQEAEKKARELERWNVGVKAVDRHGRPLADLSKTGGWRASLFIFGNEVAERMVYYGILANFVTFLVYKFHHSYPDSANIVINFMGTSSLTPIIGAVIADSYLGRYWTIAIFSTVYFVGLVCLTISAAVPSMRPSNVGCTQLEIFLGVCEKPSLRQTAFLYFGWYVVALGSGGIRPCVAAFGADQFNEEDPAEKKNLDLFFNWFYFMINLGGLLSLTGIVYIQNYLGWGWGLGSLAFAMAVANIIFLAGTPLYRYKLPSGSPFARLAQVVVAAVRKRNLKVPEDSNLLFEVYDRESAIIGSRKLPHTRTLRFFDKAAVTTSSDMVDQSKPSASDPNPWRLCTITQVEELKVLWRLLPIWATNIMVNTVFSQVLSFSVEQGFTMDRSVGKHFTILSASVPVFAPIFVFIFLPLYAKLYVPMVRNWTGHQSGNTHLQRVGAGLVFSTLAALAAALVEGRRRHLAYATGLAQNPLATLPISVFWLLPQYAFIGLAEVFASVGQLEFFYEQAPDSMRSIGTSFFSTAAAAGSYFASLLNTILRSATKSTGQSPWVNNNINLAHVDYYCWLLVVLSTINFVIFVVVAHRFEYRQTETHKDPTTQDIPLD</sequence>
<reference evidence="2" key="1">
    <citation type="journal article" date="2024" name="Proc. Natl. Acad. Sci. U.S.A.">
        <title>Extraordinary preservation of gene collinearity over three hundred million years revealed in homosporous lycophytes.</title>
        <authorList>
            <person name="Li C."/>
            <person name="Wickell D."/>
            <person name="Kuo L.Y."/>
            <person name="Chen X."/>
            <person name="Nie B."/>
            <person name="Liao X."/>
            <person name="Peng D."/>
            <person name="Ji J."/>
            <person name="Jenkins J."/>
            <person name="Williams M."/>
            <person name="Shu S."/>
            <person name="Plott C."/>
            <person name="Barry K."/>
            <person name="Rajasekar S."/>
            <person name="Grimwood J."/>
            <person name="Han X."/>
            <person name="Sun S."/>
            <person name="Hou Z."/>
            <person name="He W."/>
            <person name="Dai G."/>
            <person name="Sun C."/>
            <person name="Schmutz J."/>
            <person name="Leebens-Mack J.H."/>
            <person name="Li F.W."/>
            <person name="Wang L."/>
        </authorList>
    </citation>
    <scope>NUCLEOTIDE SEQUENCE [LARGE SCALE GENOMIC DNA]</scope>
    <source>
        <strain evidence="2">cv. PW_Plant_1</strain>
    </source>
</reference>
<name>A0ACC2CTQ0_DIPCM</name>